<feature type="region of interest" description="Disordered" evidence="1">
    <location>
        <begin position="76"/>
        <end position="108"/>
    </location>
</feature>
<evidence type="ECO:0000313" key="3">
    <source>
        <dbReference type="Proteomes" id="UP001157733"/>
    </source>
</evidence>
<dbReference type="RefSeq" id="WP_282010734.1">
    <property type="nucleotide sequence ID" value="NZ_OX336137.1"/>
</dbReference>
<protein>
    <submittedName>
        <fullName evidence="2">Uncharacterized protein</fullName>
    </submittedName>
</protein>
<organism evidence="2 3">
    <name type="scientific">Nitrospina watsonii</name>
    <dbReference type="NCBI Taxonomy" id="1323948"/>
    <lineage>
        <taxon>Bacteria</taxon>
        <taxon>Pseudomonadati</taxon>
        <taxon>Nitrospinota/Tectimicrobiota group</taxon>
        <taxon>Nitrospinota</taxon>
        <taxon>Nitrospinia</taxon>
        <taxon>Nitrospinales</taxon>
        <taxon>Nitrospinaceae</taxon>
        <taxon>Nitrospina</taxon>
    </lineage>
</organism>
<evidence type="ECO:0000256" key="1">
    <source>
        <dbReference type="SAM" id="MobiDB-lite"/>
    </source>
</evidence>
<name>A0ABM9HCC0_9BACT</name>
<dbReference type="Proteomes" id="UP001157733">
    <property type="component" value="Chromosome"/>
</dbReference>
<keyword evidence="3" id="KW-1185">Reference proteome</keyword>
<accession>A0ABM9HCC0</accession>
<sequence>MMTLDDAMTSTTDLKRYLDPTGVHVLKKRLRSGQITPTIFKQTLKRQMVSQFFMDYTHPVDRVWSKMATILRRERRLIDTRSQNNGGEPEAQPELGQPFPMPTSKKME</sequence>
<gene>
    <name evidence="2" type="ORF">NSPWAT_0956</name>
</gene>
<evidence type="ECO:0000313" key="2">
    <source>
        <dbReference type="EMBL" id="CAI2717815.1"/>
    </source>
</evidence>
<proteinExistence type="predicted"/>
<reference evidence="2 3" key="1">
    <citation type="submission" date="2022-09" db="EMBL/GenBank/DDBJ databases">
        <authorList>
            <person name="Kop L."/>
        </authorList>
    </citation>
    <scope>NUCLEOTIDE SEQUENCE [LARGE SCALE GENOMIC DNA]</scope>
    <source>
        <strain evidence="2 3">347</strain>
    </source>
</reference>
<dbReference type="EMBL" id="OX336137">
    <property type="protein sequence ID" value="CAI2717815.1"/>
    <property type="molecule type" value="Genomic_DNA"/>
</dbReference>